<gene>
    <name evidence="1" type="primary">g9818</name>
    <name evidence="1" type="ORF">NpPPO83_00009818</name>
</gene>
<evidence type="ECO:0000313" key="1">
    <source>
        <dbReference type="EMBL" id="GME47233.1"/>
    </source>
</evidence>
<organism evidence="1 2">
    <name type="scientific">Neofusicoccum parvum</name>
    <dbReference type="NCBI Taxonomy" id="310453"/>
    <lineage>
        <taxon>Eukaryota</taxon>
        <taxon>Fungi</taxon>
        <taxon>Dikarya</taxon>
        <taxon>Ascomycota</taxon>
        <taxon>Pezizomycotina</taxon>
        <taxon>Dothideomycetes</taxon>
        <taxon>Dothideomycetes incertae sedis</taxon>
        <taxon>Botryosphaeriales</taxon>
        <taxon>Botryosphaeriaceae</taxon>
        <taxon>Neofusicoccum</taxon>
    </lineage>
</organism>
<comment type="caution">
    <text evidence="1">The sequence shown here is derived from an EMBL/GenBank/DDBJ whole genome shotgun (WGS) entry which is preliminary data.</text>
</comment>
<dbReference type="EMBL" id="BSXG01000131">
    <property type="protein sequence ID" value="GME47233.1"/>
    <property type="molecule type" value="Genomic_DNA"/>
</dbReference>
<evidence type="ECO:0000313" key="2">
    <source>
        <dbReference type="Proteomes" id="UP001165186"/>
    </source>
</evidence>
<name>A0ACB5SLS9_9PEZI</name>
<dbReference type="Proteomes" id="UP001165186">
    <property type="component" value="Unassembled WGS sequence"/>
</dbReference>
<sequence>MGQHAAPSIRANARRLRIHCSARRGQQSLSRGARPAAARPSAQQQSPAHEVDVKFSSNTSLGGLHEVMPVLAAVVCTIARLARQLRGLRRAVAGETLAAHLQRARHALQQALIQAGGSAWDRRGQLCEQRAARWFSVFPGSVRPLSTTWPWTIRPALAVLWGVCWQFAVAGSFDARGGGRRTRVRATRLEGHLGLGWQAPHDGACE</sequence>
<proteinExistence type="predicted"/>
<accession>A0ACB5SLS9</accession>
<protein>
    <submittedName>
        <fullName evidence="1">C2H2 transcription factor</fullName>
    </submittedName>
</protein>
<reference evidence="1" key="1">
    <citation type="submission" date="2024-09" db="EMBL/GenBank/DDBJ databases">
        <title>Draft Genome Sequences of Neofusicoccum parvum.</title>
        <authorList>
            <person name="Ashida A."/>
            <person name="Camagna M."/>
            <person name="Tanaka A."/>
            <person name="Takemoto D."/>
        </authorList>
    </citation>
    <scope>NUCLEOTIDE SEQUENCE</scope>
    <source>
        <strain evidence="1">PPO83</strain>
    </source>
</reference>
<keyword evidence="2" id="KW-1185">Reference proteome</keyword>